<evidence type="ECO:0000259" key="3">
    <source>
        <dbReference type="PROSITE" id="PS50893"/>
    </source>
</evidence>
<dbReference type="Gene3D" id="3.40.50.300">
    <property type="entry name" value="P-loop containing nucleotide triphosphate hydrolases"/>
    <property type="match status" value="1"/>
</dbReference>
<dbReference type="InterPro" id="IPR027417">
    <property type="entry name" value="P-loop_NTPase"/>
</dbReference>
<dbReference type="PANTHER" id="PTHR24220">
    <property type="entry name" value="IMPORT ATP-BINDING PROTEIN"/>
    <property type="match status" value="1"/>
</dbReference>
<dbReference type="InterPro" id="IPR015854">
    <property type="entry name" value="ABC_transpr_LolD-like"/>
</dbReference>
<keyword evidence="4" id="KW-0449">Lipoprotein</keyword>
<organism evidence="4 5">
    <name type="scientific">Calidithermus terrae</name>
    <dbReference type="NCBI Taxonomy" id="1408545"/>
    <lineage>
        <taxon>Bacteria</taxon>
        <taxon>Thermotogati</taxon>
        <taxon>Deinococcota</taxon>
        <taxon>Deinococci</taxon>
        <taxon>Thermales</taxon>
        <taxon>Thermaceae</taxon>
        <taxon>Calidithermus</taxon>
    </lineage>
</organism>
<dbReference type="SUPFAM" id="SSF52540">
    <property type="entry name" value="P-loop containing nucleoside triphosphate hydrolases"/>
    <property type="match status" value="1"/>
</dbReference>
<proteinExistence type="predicted"/>
<dbReference type="GO" id="GO:0022857">
    <property type="term" value="F:transmembrane transporter activity"/>
    <property type="evidence" value="ECO:0007669"/>
    <property type="project" value="TreeGrafter"/>
</dbReference>
<dbReference type="InterPro" id="IPR017871">
    <property type="entry name" value="ABC_transporter-like_CS"/>
</dbReference>
<evidence type="ECO:0000313" key="4">
    <source>
        <dbReference type="EMBL" id="RIH84291.1"/>
    </source>
</evidence>
<comment type="caution">
    <text evidence="4">The sequence shown here is derived from an EMBL/GenBank/DDBJ whole genome shotgun (WGS) entry which is preliminary data.</text>
</comment>
<dbReference type="AlphaFoldDB" id="A0A399EQ73"/>
<evidence type="ECO:0000313" key="5">
    <source>
        <dbReference type="Proteomes" id="UP000265715"/>
    </source>
</evidence>
<dbReference type="GO" id="GO:0005886">
    <property type="term" value="C:plasma membrane"/>
    <property type="evidence" value="ECO:0007669"/>
    <property type="project" value="TreeGrafter"/>
</dbReference>
<protein>
    <submittedName>
        <fullName evidence="4">Lipoprotein-releasing system ATP-binding protein LolD</fullName>
        <ecNumber evidence="4">3.6.3.-</ecNumber>
    </submittedName>
</protein>
<accession>A0A399EQ73</accession>
<name>A0A399EQ73_9DEIN</name>
<dbReference type="EC" id="3.6.3.-" evidence="4"/>
<reference evidence="4 5" key="1">
    <citation type="submission" date="2018-08" db="EMBL/GenBank/DDBJ databases">
        <title>Meiothermus terrae DSM 26712 genome sequencing project.</title>
        <authorList>
            <person name="Da Costa M.S."/>
            <person name="Albuquerque L."/>
            <person name="Raposo P."/>
            <person name="Froufe H.J.C."/>
            <person name="Barroso C.S."/>
            <person name="Egas C."/>
        </authorList>
    </citation>
    <scope>NUCLEOTIDE SEQUENCE [LARGE SCALE GENOMIC DNA]</scope>
    <source>
        <strain evidence="4 5">DSM 26712</strain>
    </source>
</reference>
<dbReference type="RefSeq" id="WP_051303944.1">
    <property type="nucleotide sequence ID" value="NZ_QXDL01000076.1"/>
</dbReference>
<keyword evidence="5" id="KW-1185">Reference proteome</keyword>
<feature type="domain" description="ABC transporter" evidence="3">
    <location>
        <begin position="2"/>
        <end position="228"/>
    </location>
</feature>
<keyword evidence="2 4" id="KW-0067">ATP-binding</keyword>
<dbReference type="EMBL" id="QXDL01000076">
    <property type="protein sequence ID" value="RIH84291.1"/>
    <property type="molecule type" value="Genomic_DNA"/>
</dbReference>
<keyword evidence="4" id="KW-0378">Hydrolase</keyword>
<dbReference type="SMART" id="SM00382">
    <property type="entry name" value="AAA"/>
    <property type="match status" value="1"/>
</dbReference>
<evidence type="ECO:0000256" key="1">
    <source>
        <dbReference type="ARBA" id="ARBA00022741"/>
    </source>
</evidence>
<gene>
    <name evidence="4" type="primary">lolD_1</name>
    <name evidence="4" type="ORF">Mterra_02014</name>
</gene>
<sequence>MLEVIDLSRRYRSGSQWVSVLQNVQLRLREGELLVVAGRSGSGKTTLLHLLAGIDRPDEGKLHLGELVLSRNSPEVSLLRWRRAVGFMHQTPVLIPTLTAWENALLPFRYGGQNPDLAWVKLLFKRLGISGLENRRPRQLSGGQATRVALVRALARRNTLFLADEPTGRLDEAGATAVWGLLLELNRQEGISGVVVTHDPLILKQAHRVLTVQEGRLVEAVVSGRGDL</sequence>
<dbReference type="Proteomes" id="UP000265715">
    <property type="component" value="Unassembled WGS sequence"/>
</dbReference>
<dbReference type="PROSITE" id="PS50893">
    <property type="entry name" value="ABC_TRANSPORTER_2"/>
    <property type="match status" value="1"/>
</dbReference>
<dbReference type="GO" id="GO:0005524">
    <property type="term" value="F:ATP binding"/>
    <property type="evidence" value="ECO:0007669"/>
    <property type="project" value="UniProtKB-KW"/>
</dbReference>
<dbReference type="PROSITE" id="PS00211">
    <property type="entry name" value="ABC_TRANSPORTER_1"/>
    <property type="match status" value="1"/>
</dbReference>
<dbReference type="GO" id="GO:0016887">
    <property type="term" value="F:ATP hydrolysis activity"/>
    <property type="evidence" value="ECO:0007669"/>
    <property type="project" value="InterPro"/>
</dbReference>
<dbReference type="Pfam" id="PF00005">
    <property type="entry name" value="ABC_tran"/>
    <property type="match status" value="1"/>
</dbReference>
<dbReference type="InterPro" id="IPR003593">
    <property type="entry name" value="AAA+_ATPase"/>
</dbReference>
<dbReference type="InterPro" id="IPR003439">
    <property type="entry name" value="ABC_transporter-like_ATP-bd"/>
</dbReference>
<evidence type="ECO:0000256" key="2">
    <source>
        <dbReference type="ARBA" id="ARBA00022840"/>
    </source>
</evidence>
<keyword evidence="1" id="KW-0547">Nucleotide-binding</keyword>